<feature type="repeat" description="ANK" evidence="3">
    <location>
        <begin position="47"/>
        <end position="79"/>
    </location>
</feature>
<dbReference type="EMBL" id="WNKQ01000010">
    <property type="protein sequence ID" value="KAF5849031.1"/>
    <property type="molecule type" value="Genomic_DNA"/>
</dbReference>
<feature type="repeat" description="ANK" evidence="3">
    <location>
        <begin position="126"/>
        <end position="158"/>
    </location>
</feature>
<dbReference type="PROSITE" id="PS50297">
    <property type="entry name" value="ANK_REP_REGION"/>
    <property type="match status" value="2"/>
</dbReference>
<protein>
    <recommendedName>
        <fullName evidence="6">Ankyrin repeat protein</fullName>
    </recommendedName>
</protein>
<feature type="repeat" description="ANK" evidence="3">
    <location>
        <begin position="222"/>
        <end position="254"/>
    </location>
</feature>
<dbReference type="PROSITE" id="PS50088">
    <property type="entry name" value="ANK_REPEAT"/>
    <property type="match status" value="3"/>
</dbReference>
<dbReference type="Proteomes" id="UP000624244">
    <property type="component" value="Unassembled WGS sequence"/>
</dbReference>
<evidence type="ECO:0000256" key="2">
    <source>
        <dbReference type="ARBA" id="ARBA00023043"/>
    </source>
</evidence>
<dbReference type="AlphaFoldDB" id="A0A8H6DUM9"/>
<dbReference type="PANTHER" id="PTHR24198">
    <property type="entry name" value="ANKYRIN REPEAT AND PROTEIN KINASE DOMAIN-CONTAINING PROTEIN"/>
    <property type="match status" value="1"/>
</dbReference>
<name>A0A8H6DUM9_COCSA</name>
<accession>A0A8H6DUM9</accession>
<organism evidence="4 5">
    <name type="scientific">Cochliobolus sativus</name>
    <name type="common">Common root rot and spot blotch fungus</name>
    <name type="synonym">Bipolaris sorokiniana</name>
    <dbReference type="NCBI Taxonomy" id="45130"/>
    <lineage>
        <taxon>Eukaryota</taxon>
        <taxon>Fungi</taxon>
        <taxon>Dikarya</taxon>
        <taxon>Ascomycota</taxon>
        <taxon>Pezizomycotina</taxon>
        <taxon>Dothideomycetes</taxon>
        <taxon>Pleosporomycetidae</taxon>
        <taxon>Pleosporales</taxon>
        <taxon>Pleosporineae</taxon>
        <taxon>Pleosporaceae</taxon>
        <taxon>Bipolaris</taxon>
    </lineage>
</organism>
<evidence type="ECO:0000256" key="1">
    <source>
        <dbReference type="ARBA" id="ARBA00022737"/>
    </source>
</evidence>
<dbReference type="SUPFAM" id="SSF48403">
    <property type="entry name" value="Ankyrin repeat"/>
    <property type="match status" value="1"/>
</dbReference>
<evidence type="ECO:0000256" key="3">
    <source>
        <dbReference type="PROSITE-ProRule" id="PRU00023"/>
    </source>
</evidence>
<keyword evidence="2 3" id="KW-0040">ANK repeat</keyword>
<dbReference type="InterPro" id="IPR036770">
    <property type="entry name" value="Ankyrin_rpt-contain_sf"/>
</dbReference>
<dbReference type="PANTHER" id="PTHR24198:SF165">
    <property type="entry name" value="ANKYRIN REPEAT-CONTAINING PROTEIN-RELATED"/>
    <property type="match status" value="1"/>
</dbReference>
<gene>
    <name evidence="4" type="ORF">GGP41_010157</name>
</gene>
<reference evidence="4" key="1">
    <citation type="submission" date="2019-11" db="EMBL/GenBank/DDBJ databases">
        <title>Bipolaris sorokiniana Genome sequencing.</title>
        <authorList>
            <person name="Wang H."/>
        </authorList>
    </citation>
    <scope>NUCLEOTIDE SEQUENCE</scope>
</reference>
<comment type="caution">
    <text evidence="4">The sequence shown here is derived from an EMBL/GenBank/DDBJ whole genome shotgun (WGS) entry which is preliminary data.</text>
</comment>
<dbReference type="Pfam" id="PF12796">
    <property type="entry name" value="Ank_2"/>
    <property type="match status" value="2"/>
</dbReference>
<evidence type="ECO:0000313" key="5">
    <source>
        <dbReference type="Proteomes" id="UP000624244"/>
    </source>
</evidence>
<dbReference type="InterPro" id="IPR002110">
    <property type="entry name" value="Ankyrin_rpt"/>
</dbReference>
<keyword evidence="1" id="KW-0677">Repeat</keyword>
<evidence type="ECO:0000313" key="4">
    <source>
        <dbReference type="EMBL" id="KAF5849031.1"/>
    </source>
</evidence>
<proteinExistence type="predicted"/>
<dbReference type="SMART" id="SM00248">
    <property type="entry name" value="ANK"/>
    <property type="match status" value="6"/>
</dbReference>
<evidence type="ECO:0008006" key="6">
    <source>
        <dbReference type="Google" id="ProtNLM"/>
    </source>
</evidence>
<dbReference type="Gene3D" id="1.25.40.20">
    <property type="entry name" value="Ankyrin repeat-containing domain"/>
    <property type="match status" value="2"/>
</dbReference>
<sequence>MEARVNPTIQKIRGSTGLHIAVERMQEPTLIQLSGEHSADVKATNDDGTTLIHLAAANEHAPVLEYLLQNGANAETIYKNKRTPLIAAARHGKGFTVEMRPVSKSTTTLRFRQQPPMGKRRLSEGANGTPLSAAVGSKSLMVDRTLLEYGADINLAASKGTPLELPISAESPEITDLCLDVNVVSEGKFGTALLAAISQHDLTIITRLLENNANPNLYSRKRGENPVQMAIRKDMGDVLESLVEKGANLSYQDIRGRGVLSYAIARNSIEILLCLCGQSIDVNNQDNARQTPLIFSTIGGIQGFDVFWEIAGTEVTTDYAVAVSRLIDSKAYLLLKDIRGRDALYWAVLSSRQTHCNVLFTAMYDEAPPSHFQNALDAAAAANRAGFAEMLLKEY</sequence>